<dbReference type="Gene3D" id="3.90.76.10">
    <property type="entry name" value="Dipeptide-binding Protein, Domain 1"/>
    <property type="match status" value="1"/>
</dbReference>
<dbReference type="AlphaFoldDB" id="W9GBU5"/>
<sequence length="602" mass="61262">MRRPAARVAVLCALGLVGTVGATACTTAGSMTSGASSAVTGSGDDATSVGTVQEPTSATSGAVEPLVVETVFEHTTLDPTRQFERSGALVSRSVYQTLTTFDGADQQTPVAGLAEFTMAPEGKWLTLRLKKGVRFSDGTPITTDDVIFTLDRAMGLGGPTAAILGTVNAKKVDDRTLTLTSPGSNFSLPAVLANPSLGILNSAAVKAHGGTIGPLDTARPWLDRTSAGSGPYVIAGVEPGAIRLARNPYWTGPAVAFPEVLVRNAAPAKQLADLQSGAADVALDLSPAQASAAEAKRSTPPVTVQSERSFSTAFLLLNRDPRVNAWTANPDFVEAVRLGVDRAALGLAAGDALPARGLIPAGLVGALPAVVNPAPPPSTGPTPSTTASGPGGSGTARPAATPTGTPAPTLGGIPTPPLTQAPAAGPDPAAARAALARSGYRGQPIPLAFARDLPIQGIPPATIASALQRQLAAVGIRVILAPAPAASALVTYRAGGDAMGLWGWSPDFPDPENQLAFAPGGLVAQRARWPRGIDPDLDALTAAAQEAYGADRAAAYRAWQDAMNESSPFVPLIQPMTHYAHGSRVSQLAVNPVWALDIAAVR</sequence>
<feature type="region of interest" description="Disordered" evidence="5">
    <location>
        <begin position="374"/>
        <end position="430"/>
    </location>
</feature>
<feature type="signal peptide" evidence="6">
    <location>
        <begin position="1"/>
        <end position="24"/>
    </location>
</feature>
<dbReference type="RefSeq" id="WP_034805995.1">
    <property type="nucleotide sequence ID" value="NZ_AWSA01000023.1"/>
</dbReference>
<dbReference type="Proteomes" id="UP000019489">
    <property type="component" value="Unassembled WGS sequence"/>
</dbReference>
<protein>
    <recommendedName>
        <fullName evidence="7">Solute-binding protein family 5 domain-containing protein</fullName>
    </recommendedName>
</protein>
<feature type="chain" id="PRO_5004920391" description="Solute-binding protein family 5 domain-containing protein" evidence="6">
    <location>
        <begin position="25"/>
        <end position="602"/>
    </location>
</feature>
<dbReference type="GO" id="GO:0042597">
    <property type="term" value="C:periplasmic space"/>
    <property type="evidence" value="ECO:0007669"/>
    <property type="project" value="UniProtKB-ARBA"/>
</dbReference>
<dbReference type="GO" id="GO:1904680">
    <property type="term" value="F:peptide transmembrane transporter activity"/>
    <property type="evidence" value="ECO:0007669"/>
    <property type="project" value="TreeGrafter"/>
</dbReference>
<dbReference type="GO" id="GO:0030313">
    <property type="term" value="C:cell envelope"/>
    <property type="evidence" value="ECO:0007669"/>
    <property type="project" value="UniProtKB-SubCell"/>
</dbReference>
<evidence type="ECO:0000313" key="9">
    <source>
        <dbReference type="Proteomes" id="UP000019489"/>
    </source>
</evidence>
<dbReference type="Pfam" id="PF00496">
    <property type="entry name" value="SBP_bac_5"/>
    <property type="match status" value="1"/>
</dbReference>
<proteinExistence type="inferred from homology"/>
<feature type="compositionally biased region" description="Low complexity" evidence="5">
    <location>
        <begin position="395"/>
        <end position="413"/>
    </location>
</feature>
<dbReference type="STRING" id="1386089.N865_08415"/>
<dbReference type="InterPro" id="IPR030678">
    <property type="entry name" value="Peptide/Ni-bd"/>
</dbReference>
<dbReference type="PANTHER" id="PTHR30290:SF10">
    <property type="entry name" value="PERIPLASMIC OLIGOPEPTIDE-BINDING PROTEIN-RELATED"/>
    <property type="match status" value="1"/>
</dbReference>
<dbReference type="Gene3D" id="3.10.105.10">
    <property type="entry name" value="Dipeptide-binding Protein, Domain 3"/>
    <property type="match status" value="2"/>
</dbReference>
<feature type="compositionally biased region" description="Low complexity" evidence="5">
    <location>
        <begin position="421"/>
        <end position="430"/>
    </location>
</feature>
<keyword evidence="3" id="KW-0813">Transport</keyword>
<keyword evidence="4 6" id="KW-0732">Signal</keyword>
<evidence type="ECO:0000256" key="5">
    <source>
        <dbReference type="SAM" id="MobiDB-lite"/>
    </source>
</evidence>
<dbReference type="InterPro" id="IPR039424">
    <property type="entry name" value="SBP_5"/>
</dbReference>
<dbReference type="Gene3D" id="3.40.190.10">
    <property type="entry name" value="Periplasmic binding protein-like II"/>
    <property type="match status" value="2"/>
</dbReference>
<dbReference type="OrthoDB" id="9046151at2"/>
<dbReference type="InterPro" id="IPR000914">
    <property type="entry name" value="SBP_5_dom"/>
</dbReference>
<evidence type="ECO:0000256" key="6">
    <source>
        <dbReference type="SAM" id="SignalP"/>
    </source>
</evidence>
<evidence type="ECO:0000256" key="4">
    <source>
        <dbReference type="ARBA" id="ARBA00022729"/>
    </source>
</evidence>
<comment type="caution">
    <text evidence="8">The sequence shown here is derived from an EMBL/GenBank/DDBJ whole genome shotgun (WGS) entry which is preliminary data.</text>
</comment>
<evidence type="ECO:0000259" key="7">
    <source>
        <dbReference type="Pfam" id="PF00496"/>
    </source>
</evidence>
<comment type="subcellular location">
    <subcellularLocation>
        <location evidence="1">Cell envelope</location>
    </subcellularLocation>
</comment>
<dbReference type="eggNOG" id="COG0747">
    <property type="taxonomic scope" value="Bacteria"/>
</dbReference>
<accession>W9GBU5</accession>
<comment type="similarity">
    <text evidence="2">Belongs to the bacterial solute-binding protein 5 family.</text>
</comment>
<evidence type="ECO:0000256" key="2">
    <source>
        <dbReference type="ARBA" id="ARBA00005695"/>
    </source>
</evidence>
<gene>
    <name evidence="8" type="ORF">N865_08415</name>
</gene>
<dbReference type="PANTHER" id="PTHR30290">
    <property type="entry name" value="PERIPLASMIC BINDING COMPONENT OF ABC TRANSPORTER"/>
    <property type="match status" value="1"/>
</dbReference>
<dbReference type="GO" id="GO:0015833">
    <property type="term" value="P:peptide transport"/>
    <property type="evidence" value="ECO:0007669"/>
    <property type="project" value="TreeGrafter"/>
</dbReference>
<evidence type="ECO:0000313" key="8">
    <source>
        <dbReference type="EMBL" id="EWT01339.1"/>
    </source>
</evidence>
<evidence type="ECO:0000256" key="1">
    <source>
        <dbReference type="ARBA" id="ARBA00004196"/>
    </source>
</evidence>
<keyword evidence="9" id="KW-1185">Reference proteome</keyword>
<dbReference type="GO" id="GO:0043190">
    <property type="term" value="C:ATP-binding cassette (ABC) transporter complex"/>
    <property type="evidence" value="ECO:0007669"/>
    <property type="project" value="InterPro"/>
</dbReference>
<dbReference type="EMBL" id="AWSA01000023">
    <property type="protein sequence ID" value="EWT01339.1"/>
    <property type="molecule type" value="Genomic_DNA"/>
</dbReference>
<feature type="domain" description="Solute-binding protein family 5" evidence="7">
    <location>
        <begin position="109"/>
        <end position="516"/>
    </location>
</feature>
<organism evidence="8 9">
    <name type="scientific">Intrasporangium oryzae NRRL B-24470</name>
    <dbReference type="NCBI Taxonomy" id="1386089"/>
    <lineage>
        <taxon>Bacteria</taxon>
        <taxon>Bacillati</taxon>
        <taxon>Actinomycetota</taxon>
        <taxon>Actinomycetes</taxon>
        <taxon>Micrococcales</taxon>
        <taxon>Intrasporangiaceae</taxon>
        <taxon>Intrasporangium</taxon>
    </lineage>
</organism>
<name>W9GBU5_9MICO</name>
<dbReference type="PATRIC" id="fig|1386089.3.peg.2355"/>
<dbReference type="PROSITE" id="PS51257">
    <property type="entry name" value="PROKAR_LIPOPROTEIN"/>
    <property type="match status" value="1"/>
</dbReference>
<dbReference type="SUPFAM" id="SSF53850">
    <property type="entry name" value="Periplasmic binding protein-like II"/>
    <property type="match status" value="1"/>
</dbReference>
<reference evidence="8 9" key="1">
    <citation type="submission" date="2013-08" db="EMBL/GenBank/DDBJ databases">
        <title>Intrasporangium oryzae NRRL B-24470.</title>
        <authorList>
            <person name="Liu H."/>
            <person name="Wang G."/>
        </authorList>
    </citation>
    <scope>NUCLEOTIDE SEQUENCE [LARGE SCALE GENOMIC DNA]</scope>
    <source>
        <strain evidence="8 9">NRRL B-24470</strain>
    </source>
</reference>
<dbReference type="PIRSF" id="PIRSF002741">
    <property type="entry name" value="MppA"/>
    <property type="match status" value="1"/>
</dbReference>
<evidence type="ECO:0000256" key="3">
    <source>
        <dbReference type="ARBA" id="ARBA00022448"/>
    </source>
</evidence>